<accession>A0AAI9SSM9</accession>
<dbReference type="GeneID" id="73382521"/>
<evidence type="ECO:0000256" key="2">
    <source>
        <dbReference type="ARBA" id="ARBA00011799"/>
    </source>
</evidence>
<evidence type="ECO:0000256" key="4">
    <source>
        <dbReference type="ARBA" id="ARBA00022448"/>
    </source>
</evidence>
<evidence type="ECO:0000256" key="5">
    <source>
        <dbReference type="ARBA" id="ARBA00022729"/>
    </source>
</evidence>
<keyword evidence="8" id="KW-0811">Translocation</keyword>
<gene>
    <name evidence="10" type="ORF">KGF56_004908</name>
</gene>
<keyword evidence="7" id="KW-0653">Protein transport</keyword>
<evidence type="ECO:0000313" key="10">
    <source>
        <dbReference type="EMBL" id="KAI3402338.2"/>
    </source>
</evidence>
<dbReference type="PANTHER" id="PTHR19316:SF34">
    <property type="entry name" value="NUCLEOTIDE EXCHANGE FACTOR SIL1"/>
    <property type="match status" value="1"/>
</dbReference>
<evidence type="ECO:0000256" key="7">
    <source>
        <dbReference type="ARBA" id="ARBA00022927"/>
    </source>
</evidence>
<evidence type="ECO:0000256" key="1">
    <source>
        <dbReference type="ARBA" id="ARBA00010588"/>
    </source>
</evidence>
<dbReference type="GO" id="GO:0015031">
    <property type="term" value="P:protein transport"/>
    <property type="evidence" value="ECO:0007669"/>
    <property type="project" value="UniProtKB-KW"/>
</dbReference>
<dbReference type="GO" id="GO:0005783">
    <property type="term" value="C:endoplasmic reticulum"/>
    <property type="evidence" value="ECO:0007669"/>
    <property type="project" value="InterPro"/>
</dbReference>
<evidence type="ECO:0000256" key="9">
    <source>
        <dbReference type="SAM" id="SignalP"/>
    </source>
</evidence>
<dbReference type="RefSeq" id="XP_049178087.1">
    <property type="nucleotide sequence ID" value="XM_049326396.1"/>
</dbReference>
<sequence>MNLRFVSAIFASVLATTVKSSLLLEKELICPDPQNPSDCYPKIFEPTTEWQIIREGQEIPPGLHVRLNMDSLENEAKLISPENGENDNNSNDGETVELIVGEGGVVDNKEEDIQNRNEKIQKVLKSNKAGFDNKPKSRVHKSDLTNFDSALGEVQEYDVATADEQANKGLEEALDSIQEYVHDIELGFKLTQEWKVFQKLIKLAEHGISEEMSGKIYNIIASALRNNPQSVGNVINSKENGFSYVAFTKSLLNQLTSTTSDVIQKRILGIIQALTQSEQFVQSFFTFGTGDYGLNYLVTNFNNLGPQARQRVVNILHDLEIFGKSNDRRSLEDSDPNSNTSKFIQQALAEDKVKNASDFEKYFKTLVDLHISNSSLKPTKEFLSWLSQEVELRKEKKKRDDITPQELAFDDAMLRARHEVFGNPMGLRKAIADEL</sequence>
<organism evidence="10 11">
    <name type="scientific">Candida oxycetoniae</name>
    <dbReference type="NCBI Taxonomy" id="497107"/>
    <lineage>
        <taxon>Eukaryota</taxon>
        <taxon>Fungi</taxon>
        <taxon>Dikarya</taxon>
        <taxon>Ascomycota</taxon>
        <taxon>Saccharomycotina</taxon>
        <taxon>Pichiomycetes</taxon>
        <taxon>Debaryomycetaceae</taxon>
        <taxon>Candida/Lodderomyces clade</taxon>
        <taxon>Candida</taxon>
    </lineage>
</organism>
<comment type="subunit">
    <text evidence="2">Interacts with KAR2.</text>
</comment>
<keyword evidence="6" id="KW-0256">Endoplasmic reticulum</keyword>
<feature type="signal peptide" evidence="9">
    <location>
        <begin position="1"/>
        <end position="15"/>
    </location>
</feature>
<evidence type="ECO:0000256" key="6">
    <source>
        <dbReference type="ARBA" id="ARBA00022824"/>
    </source>
</evidence>
<dbReference type="InterPro" id="IPR011989">
    <property type="entry name" value="ARM-like"/>
</dbReference>
<dbReference type="EMBL" id="JAHUZD010000150">
    <property type="protein sequence ID" value="KAI3402338.2"/>
    <property type="molecule type" value="Genomic_DNA"/>
</dbReference>
<dbReference type="InterPro" id="IPR031884">
    <property type="entry name" value="Sil1_fungi"/>
</dbReference>
<dbReference type="GO" id="GO:0000774">
    <property type="term" value="F:adenyl-nucleotide exchange factor activity"/>
    <property type="evidence" value="ECO:0007669"/>
    <property type="project" value="InterPro"/>
</dbReference>
<keyword evidence="4" id="KW-0813">Transport</keyword>
<dbReference type="InterPro" id="IPR050693">
    <property type="entry name" value="Hsp70_NEF-Inhibitors"/>
</dbReference>
<comment type="similarity">
    <text evidence="1">Belongs to the SIL1 family.</text>
</comment>
<dbReference type="Gene3D" id="1.25.10.10">
    <property type="entry name" value="Leucine-rich Repeat Variant"/>
    <property type="match status" value="1"/>
</dbReference>
<dbReference type="Pfam" id="PF16782">
    <property type="entry name" value="SIL1"/>
    <property type="match status" value="1"/>
</dbReference>
<reference evidence="10" key="1">
    <citation type="journal article" date="2022" name="DNA Res.">
        <title>Genome analysis of five recently described species of the CUG-Ser clade uncovers Candida theae as a new hybrid lineage with pathogenic potential in the Candida parapsilosis species complex.</title>
        <authorList>
            <person name="Mixao V."/>
            <person name="Del Olmo V."/>
            <person name="Hegedusova E."/>
            <person name="Saus E."/>
            <person name="Pryszcz L."/>
            <person name="Cillingova A."/>
            <person name="Nosek J."/>
            <person name="Gabaldon T."/>
        </authorList>
    </citation>
    <scope>NUCLEOTIDE SEQUENCE</scope>
    <source>
        <strain evidence="10">CBS 10844</strain>
    </source>
</reference>
<evidence type="ECO:0000313" key="11">
    <source>
        <dbReference type="Proteomes" id="UP001202479"/>
    </source>
</evidence>
<keyword evidence="11" id="KW-1185">Reference proteome</keyword>
<proteinExistence type="inferred from homology"/>
<dbReference type="Proteomes" id="UP001202479">
    <property type="component" value="Unassembled WGS sequence"/>
</dbReference>
<dbReference type="AlphaFoldDB" id="A0AAI9SSM9"/>
<protein>
    <recommendedName>
        <fullName evidence="3">Nucleotide exchange factor SIL1</fullName>
    </recommendedName>
</protein>
<name>A0AAI9SSM9_9ASCO</name>
<feature type="chain" id="PRO_5042546937" description="Nucleotide exchange factor SIL1" evidence="9">
    <location>
        <begin position="16"/>
        <end position="435"/>
    </location>
</feature>
<dbReference type="PANTHER" id="PTHR19316">
    <property type="entry name" value="PROTEIN FOLDING REGULATOR"/>
    <property type="match status" value="1"/>
</dbReference>
<evidence type="ECO:0000256" key="3">
    <source>
        <dbReference type="ARBA" id="ARBA00015352"/>
    </source>
</evidence>
<evidence type="ECO:0000256" key="8">
    <source>
        <dbReference type="ARBA" id="ARBA00023010"/>
    </source>
</evidence>
<comment type="caution">
    <text evidence="10">The sequence shown here is derived from an EMBL/GenBank/DDBJ whole genome shotgun (WGS) entry which is preliminary data.</text>
</comment>
<keyword evidence="5 9" id="KW-0732">Signal</keyword>